<dbReference type="SFLD" id="SFLDS00005">
    <property type="entry name" value="Isoprenoid_Synthase_Type_I"/>
    <property type="match status" value="1"/>
</dbReference>
<dbReference type="Proteomes" id="UP001139502">
    <property type="component" value="Unassembled WGS sequence"/>
</dbReference>
<comment type="cofactor">
    <cofactor evidence="1">
        <name>Mg(2+)</name>
        <dbReference type="ChEBI" id="CHEBI:18420"/>
    </cofactor>
</comment>
<keyword evidence="4" id="KW-0479">Metal-binding</keyword>
<evidence type="ECO:0000256" key="2">
    <source>
        <dbReference type="ARBA" id="ARBA00006706"/>
    </source>
</evidence>
<dbReference type="PROSITE" id="PS00444">
    <property type="entry name" value="POLYPRENYL_SYNTHASE_2"/>
    <property type="match status" value="1"/>
</dbReference>
<dbReference type="InterPro" id="IPR008949">
    <property type="entry name" value="Isoprenoid_synthase_dom_sf"/>
</dbReference>
<keyword evidence="8" id="KW-1185">Reference proteome</keyword>
<evidence type="ECO:0000256" key="6">
    <source>
        <dbReference type="RuleBase" id="RU004466"/>
    </source>
</evidence>
<dbReference type="InterPro" id="IPR000092">
    <property type="entry name" value="Polyprenyl_synt"/>
</dbReference>
<protein>
    <submittedName>
        <fullName evidence="7">Polyprenyl synthetase family protein</fullName>
    </submittedName>
</protein>
<evidence type="ECO:0000256" key="1">
    <source>
        <dbReference type="ARBA" id="ARBA00001946"/>
    </source>
</evidence>
<reference evidence="7" key="1">
    <citation type="submission" date="2022-06" db="EMBL/GenBank/DDBJ databases">
        <title>Rothia sp. isolated from sandalwood seedling.</title>
        <authorList>
            <person name="Tuikhar N."/>
            <person name="Kirdat K."/>
            <person name="Thorat V."/>
            <person name="Swetha P."/>
            <person name="Padma S."/>
            <person name="Sundararaj R."/>
            <person name="Yadav A."/>
        </authorList>
    </citation>
    <scope>NUCLEOTIDE SEQUENCE</scope>
    <source>
        <strain evidence="7">AR01</strain>
    </source>
</reference>
<comment type="similarity">
    <text evidence="2 6">Belongs to the FPP/GGPP synthase family.</text>
</comment>
<dbReference type="GO" id="GO:0004659">
    <property type="term" value="F:prenyltransferase activity"/>
    <property type="evidence" value="ECO:0007669"/>
    <property type="project" value="InterPro"/>
</dbReference>
<gene>
    <name evidence="7" type="ORF">NBM05_06190</name>
</gene>
<dbReference type="PROSITE" id="PS00723">
    <property type="entry name" value="POLYPRENYL_SYNTHASE_1"/>
    <property type="match status" value="1"/>
</dbReference>
<dbReference type="Gene3D" id="1.10.600.10">
    <property type="entry name" value="Farnesyl Diphosphate Synthase"/>
    <property type="match status" value="1"/>
</dbReference>
<dbReference type="InterPro" id="IPR033749">
    <property type="entry name" value="Polyprenyl_synt_CS"/>
</dbReference>
<dbReference type="PANTHER" id="PTHR12001">
    <property type="entry name" value="GERANYLGERANYL PYROPHOSPHATE SYNTHASE"/>
    <property type="match status" value="1"/>
</dbReference>
<dbReference type="SUPFAM" id="SSF48576">
    <property type="entry name" value="Terpenoid synthases"/>
    <property type="match status" value="1"/>
</dbReference>
<evidence type="ECO:0000313" key="7">
    <source>
        <dbReference type="EMBL" id="MCP3425613.1"/>
    </source>
</evidence>
<evidence type="ECO:0000256" key="3">
    <source>
        <dbReference type="ARBA" id="ARBA00022679"/>
    </source>
</evidence>
<accession>A0A9X2HIS9</accession>
<proteinExistence type="inferred from homology"/>
<organism evidence="7 8">
    <name type="scientific">Rothia santali</name>
    <dbReference type="NCBI Taxonomy" id="2949643"/>
    <lineage>
        <taxon>Bacteria</taxon>
        <taxon>Bacillati</taxon>
        <taxon>Actinomycetota</taxon>
        <taxon>Actinomycetes</taxon>
        <taxon>Micrococcales</taxon>
        <taxon>Micrococcaceae</taxon>
        <taxon>Rothia</taxon>
    </lineage>
</organism>
<name>A0A9X2HIS9_9MICC</name>
<dbReference type="Pfam" id="PF00348">
    <property type="entry name" value="polyprenyl_synt"/>
    <property type="match status" value="1"/>
</dbReference>
<comment type="caution">
    <text evidence="7">The sequence shown here is derived from an EMBL/GenBank/DDBJ whole genome shotgun (WGS) entry which is preliminary data.</text>
</comment>
<dbReference type="GO" id="GO:0046872">
    <property type="term" value="F:metal ion binding"/>
    <property type="evidence" value="ECO:0007669"/>
    <property type="project" value="UniProtKB-KW"/>
</dbReference>
<keyword evidence="5" id="KW-0460">Magnesium</keyword>
<dbReference type="EMBL" id="JANAFB010000011">
    <property type="protein sequence ID" value="MCP3425613.1"/>
    <property type="molecule type" value="Genomic_DNA"/>
</dbReference>
<dbReference type="GO" id="GO:0008299">
    <property type="term" value="P:isoprenoid biosynthetic process"/>
    <property type="evidence" value="ECO:0007669"/>
    <property type="project" value="InterPro"/>
</dbReference>
<sequence length="374" mass="39466">MSANVTHLAAAMAQLGAFTEGRSSAAEDLNTAAGTVWDGIRRMGEEGKHIRARLALAGARLDPDAHVIEVVHDDAAPCPGVDQEAAHRIAAAFDLLHVGFLIHDDVIDEDPIRRGIPTVHARAPREFQRPGVTLRLPTDQATRRFGESIAIVAGDSAITGAYRMVIDSGAEPRALVDILRVMDDAVAATALGEILDIEYSVASSADITSDDVALASSLKTSAYTFEAPLLAGALLAGADDAELAVLGAIGERLGSAFQILDDLDGVFGSTDQTGKAEGGDLLEGRRTMVLEFARESALWPRIEAAAGEAVPDVPLMRELIARSGAPERAGDVVLRKVGRVRELMGELPHPVTGAVIGRACESFEHRVERIQGVA</sequence>
<dbReference type="AlphaFoldDB" id="A0A9X2HIS9"/>
<evidence type="ECO:0000256" key="4">
    <source>
        <dbReference type="ARBA" id="ARBA00022723"/>
    </source>
</evidence>
<evidence type="ECO:0000313" key="8">
    <source>
        <dbReference type="Proteomes" id="UP001139502"/>
    </source>
</evidence>
<dbReference type="RefSeq" id="WP_254165898.1">
    <property type="nucleotide sequence ID" value="NZ_JANAFB010000011.1"/>
</dbReference>
<evidence type="ECO:0000256" key="5">
    <source>
        <dbReference type="ARBA" id="ARBA00022842"/>
    </source>
</evidence>
<dbReference type="PANTHER" id="PTHR12001:SF85">
    <property type="entry name" value="SHORT CHAIN ISOPRENYL DIPHOSPHATE SYNTHASE"/>
    <property type="match status" value="1"/>
</dbReference>
<keyword evidence="3 6" id="KW-0808">Transferase</keyword>